<keyword evidence="4" id="KW-1185">Reference proteome</keyword>
<proteinExistence type="predicted"/>
<protein>
    <recommendedName>
        <fullName evidence="5">Tetratricopeptide-like helical</fullName>
    </recommendedName>
</protein>
<sequence>MGNRTSTASMRVSKLVAKFGNLRLSKGKKKKSANRLPKSSSEHDSPYFRIQQLTGQIFKLENDLQKSNKKVDLLTAQLAEYDVLLAHSQNRNADTPSSRPPTFQIEERRSEQDSYSVSPKMNSPRVWIDDLWLCNDTENTPIQEAEAYWKNGSPKNALEIVSQAIDSNPFLSPAEEIRCRVFGAAVLHSMGQFEVSSRRLEVILETAARYSILDDPRCKDIVGIAYYVFGRNSLEMGRFSEAYYLFSRALGTSGYHEKTREYQKSAVVEFTRQSAMADCASISSSLRPVVCVTEYDSSEELP</sequence>
<feature type="region of interest" description="Disordered" evidence="2">
    <location>
        <begin position="89"/>
        <end position="119"/>
    </location>
</feature>
<gene>
    <name evidence="3" type="ORF">N7456_003441</name>
</gene>
<evidence type="ECO:0000313" key="4">
    <source>
        <dbReference type="Proteomes" id="UP001149165"/>
    </source>
</evidence>
<dbReference type="InterPro" id="IPR011990">
    <property type="entry name" value="TPR-like_helical_dom_sf"/>
</dbReference>
<dbReference type="Gene3D" id="1.25.40.10">
    <property type="entry name" value="Tetratricopeptide repeat domain"/>
    <property type="match status" value="1"/>
</dbReference>
<evidence type="ECO:0000313" key="3">
    <source>
        <dbReference type="EMBL" id="KAJ5106766.1"/>
    </source>
</evidence>
<feature type="region of interest" description="Disordered" evidence="2">
    <location>
        <begin position="23"/>
        <end position="46"/>
    </location>
</feature>
<evidence type="ECO:0000256" key="1">
    <source>
        <dbReference type="SAM" id="Coils"/>
    </source>
</evidence>
<reference evidence="3" key="1">
    <citation type="submission" date="2022-11" db="EMBL/GenBank/DDBJ databases">
        <authorList>
            <person name="Petersen C."/>
        </authorList>
    </citation>
    <scope>NUCLEOTIDE SEQUENCE</scope>
    <source>
        <strain evidence="3">IBT 30069</strain>
    </source>
</reference>
<evidence type="ECO:0008006" key="5">
    <source>
        <dbReference type="Google" id="ProtNLM"/>
    </source>
</evidence>
<dbReference type="OrthoDB" id="4337177at2759"/>
<name>A0A9W9FUM4_9EURO</name>
<dbReference type="SUPFAM" id="SSF48452">
    <property type="entry name" value="TPR-like"/>
    <property type="match status" value="1"/>
</dbReference>
<feature type="compositionally biased region" description="Polar residues" evidence="2">
    <location>
        <begin position="89"/>
        <end position="101"/>
    </location>
</feature>
<dbReference type="AlphaFoldDB" id="A0A9W9FUM4"/>
<keyword evidence="1" id="KW-0175">Coiled coil</keyword>
<dbReference type="Proteomes" id="UP001149165">
    <property type="component" value="Unassembled WGS sequence"/>
</dbReference>
<feature type="coiled-coil region" evidence="1">
    <location>
        <begin position="50"/>
        <end position="77"/>
    </location>
</feature>
<evidence type="ECO:0000256" key="2">
    <source>
        <dbReference type="SAM" id="MobiDB-lite"/>
    </source>
</evidence>
<comment type="caution">
    <text evidence="3">The sequence shown here is derived from an EMBL/GenBank/DDBJ whole genome shotgun (WGS) entry which is preliminary data.</text>
</comment>
<reference evidence="3" key="2">
    <citation type="journal article" date="2023" name="IMA Fungus">
        <title>Comparative genomic study of the Penicillium genus elucidates a diverse pangenome and 15 lateral gene transfer events.</title>
        <authorList>
            <person name="Petersen C."/>
            <person name="Sorensen T."/>
            <person name="Nielsen M.R."/>
            <person name="Sondergaard T.E."/>
            <person name="Sorensen J.L."/>
            <person name="Fitzpatrick D.A."/>
            <person name="Frisvad J.C."/>
            <person name="Nielsen K.L."/>
        </authorList>
    </citation>
    <scope>NUCLEOTIDE SEQUENCE</scope>
    <source>
        <strain evidence="3">IBT 30069</strain>
    </source>
</reference>
<organism evidence="3 4">
    <name type="scientific">Penicillium angulare</name>
    <dbReference type="NCBI Taxonomy" id="116970"/>
    <lineage>
        <taxon>Eukaryota</taxon>
        <taxon>Fungi</taxon>
        <taxon>Dikarya</taxon>
        <taxon>Ascomycota</taxon>
        <taxon>Pezizomycotina</taxon>
        <taxon>Eurotiomycetes</taxon>
        <taxon>Eurotiomycetidae</taxon>
        <taxon>Eurotiales</taxon>
        <taxon>Aspergillaceae</taxon>
        <taxon>Penicillium</taxon>
    </lineage>
</organism>
<dbReference type="EMBL" id="JAPQKH010000003">
    <property type="protein sequence ID" value="KAJ5106766.1"/>
    <property type="molecule type" value="Genomic_DNA"/>
</dbReference>
<accession>A0A9W9FUM4</accession>